<dbReference type="OMA" id="QPRICAG"/>
<dbReference type="AlphaFoldDB" id="C6LSD6"/>
<evidence type="ECO:0000313" key="2">
    <source>
        <dbReference type="Proteomes" id="UP000002488"/>
    </source>
</evidence>
<dbReference type="SUPFAM" id="SSF50998">
    <property type="entry name" value="Quinoprotein alcohol dehydrogenase-like"/>
    <property type="match status" value="1"/>
</dbReference>
<comment type="caution">
    <text evidence="1">The sequence shown here is derived from an EMBL/GenBank/DDBJ whole genome shotgun (WGS) entry which is preliminary data.</text>
</comment>
<dbReference type="VEuPathDB" id="GiardiaDB:GL50581_1674"/>
<dbReference type="InterPro" id="IPR036322">
    <property type="entry name" value="WD40_repeat_dom_sf"/>
</dbReference>
<evidence type="ECO:0000313" key="1">
    <source>
        <dbReference type="EMBL" id="EET01070.1"/>
    </source>
</evidence>
<dbReference type="EMBL" id="ACGJ01002186">
    <property type="protein sequence ID" value="EET01070.1"/>
    <property type="molecule type" value="Genomic_DNA"/>
</dbReference>
<proteinExistence type="predicted"/>
<name>C6LSD6_GIAIB</name>
<accession>C6LSD6</accession>
<dbReference type="InterPro" id="IPR011047">
    <property type="entry name" value="Quinoprotein_ADH-like_sf"/>
</dbReference>
<gene>
    <name evidence="1" type="ORF">GL50581_1674</name>
</gene>
<dbReference type="SUPFAM" id="SSF50978">
    <property type="entry name" value="WD40 repeat-like"/>
    <property type="match status" value="1"/>
</dbReference>
<dbReference type="Proteomes" id="UP000002488">
    <property type="component" value="Unassembled WGS sequence"/>
</dbReference>
<dbReference type="OrthoDB" id="10253245at2759"/>
<protein>
    <submittedName>
        <fullName evidence="1">Uncharacterized protein</fullName>
    </submittedName>
</protein>
<sequence length="845" mass="91272">MGQQMQDVSRPLNLQGANNKVLRMNASPRAVRNGHQLMGNQLVFALGGSVVVESMVPPFVTSHTRVINQPAKLTAIASSDTHLVFGTSDGSIGVCCLESTGDNTTLRLAMAPTGIMSSTITSVSCQISTMHNAIAVAVTDLTGCLILLIDLHLYTIIYQYRGLDQEGSSALLWPQVAESCTVSLLACTSHLSTVLFAFGTITGTLYTYLFDLTNRIITPIQTAAINASIGAEARCAITSLSAFPIDNPSALLGDAPSSCEAGFLLLVTLLYSKPRLLFVDVRSLTIYSLTTLPLHGGQMMSSIILSPTLLCTSGSDRIINIYTVDNSDGYLDVRPIQMLGTVETEIGRGFVSVAGNTDYIVGVTGDNALIAYSRQIGIQGFNYVRHNVPESHAGRISRIQSLLVSNFAGSITSLSNILVLSASSSDFRILASFETLPLCWCVIHGCSIFDILALEPRNQQSFAMVGDENVLRIITMPGWLRDPFKGNSNSQTPCFDDALVRNPLAGMPAQLSLTVSPLWTEREVQASSFVQPPIFTLNDLRRFPHFLDLTEGCNISSEDRLLHGTTQFPEIAECCNFPGSNCMSLHQSPDGAYLVTLSIAGRVTEDTMVLWEVYKPGYDVPHRAGTQFMFKRICSAKPIYGESYVEAAFLDTIPTKRSGCLGHRCVNIAAITEQGTVSVYSIDIESGTHSATHLQPFKSPDGSSDDCEFTDYIEAWELGVQPRICAGGKWLFTSYKNSCYRYATKVCSTHQENVTSLELVDPTSIPIEPTMGNVLSILYDEVHDNLFIGTQSGTILLTKGECPTSTLSLTSCVGAVTALCILPVSPAPILVAGDTEGCLYFLDVS</sequence>
<organism evidence="1 2">
    <name type="scientific">Giardia intestinalis (strain ATCC 50581 / GS clone H7)</name>
    <name type="common">Giardia lamblia</name>
    <dbReference type="NCBI Taxonomy" id="598745"/>
    <lineage>
        <taxon>Eukaryota</taxon>
        <taxon>Metamonada</taxon>
        <taxon>Diplomonadida</taxon>
        <taxon>Hexamitidae</taxon>
        <taxon>Giardiinae</taxon>
        <taxon>Giardia</taxon>
    </lineage>
</organism>
<reference evidence="1 2" key="1">
    <citation type="journal article" date="2009" name="PLoS Pathog.">
        <title>Draft genome sequencing of giardia intestinalis assemblage B isolate GS: is human giardiasis caused by two different species?</title>
        <authorList>
            <person name="Franzen O."/>
            <person name="Jerlstrom-Hultqvist J."/>
            <person name="Castro E."/>
            <person name="Sherwood E."/>
            <person name="Ankarklev J."/>
            <person name="Reiner D.S."/>
            <person name="Palm D."/>
            <person name="Andersson J.O."/>
            <person name="Andersson B."/>
            <person name="Svard S.G."/>
        </authorList>
    </citation>
    <scope>NUCLEOTIDE SEQUENCE [LARGE SCALE GENOMIC DNA]</scope>
    <source>
        <strain evidence="2">ATCC 50581 / GS clone H7</strain>
    </source>
</reference>